<dbReference type="SUPFAM" id="SSF53098">
    <property type="entry name" value="Ribonuclease H-like"/>
    <property type="match status" value="1"/>
</dbReference>
<dbReference type="InterPro" id="IPR036397">
    <property type="entry name" value="RNaseH_sf"/>
</dbReference>
<dbReference type="EMBL" id="UFRV01000006">
    <property type="protein sequence ID" value="SUT99143.1"/>
    <property type="molecule type" value="Genomic_DNA"/>
</dbReference>
<dbReference type="InterPro" id="IPR012337">
    <property type="entry name" value="RNaseH-like_sf"/>
</dbReference>
<dbReference type="PROSITE" id="PS50994">
    <property type="entry name" value="INTEGRASE"/>
    <property type="match status" value="1"/>
</dbReference>
<dbReference type="InterPro" id="IPR015378">
    <property type="entry name" value="Transposase-like_Mu_C"/>
</dbReference>
<gene>
    <name evidence="4" type="primary">tnsB_2</name>
    <name evidence="3" type="ORF">I6G67_15950</name>
    <name evidence="4" type="ORF">NCTC10308_03125</name>
</gene>
<dbReference type="Proteomes" id="UP000254227">
    <property type="component" value="Unassembled WGS sequence"/>
</dbReference>
<dbReference type="GO" id="GO:0015074">
    <property type="term" value="P:DNA integration"/>
    <property type="evidence" value="ECO:0007669"/>
    <property type="project" value="InterPro"/>
</dbReference>
<feature type="domain" description="Integrase catalytic" evidence="2">
    <location>
        <begin position="232"/>
        <end position="435"/>
    </location>
</feature>
<reference evidence="3 6" key="2">
    <citation type="submission" date="2020-12" db="EMBL/GenBank/DDBJ databases">
        <title>FDA dAtabase for Regulatory Grade micrObial Sequences (FDA-ARGOS): Supporting development and validation of Infectious Disease Dx tests.</title>
        <authorList>
            <person name="Sproer C."/>
            <person name="Gronow S."/>
            <person name="Severitt S."/>
            <person name="Schroder I."/>
            <person name="Tallon L."/>
            <person name="Sadzewicz L."/>
            <person name="Zhao X."/>
            <person name="Boylan J."/>
            <person name="Ott S."/>
            <person name="Bowen H."/>
            <person name="Vavikolanu K."/>
            <person name="Mehta A."/>
            <person name="Aluvathingal J."/>
            <person name="Nadendla S."/>
            <person name="Lowell S."/>
            <person name="Myers T."/>
            <person name="Yan Y."/>
            <person name="Sichtig H."/>
        </authorList>
    </citation>
    <scope>NUCLEOTIDE SEQUENCE [LARGE SCALE GENOMIC DNA]</scope>
    <source>
        <strain evidence="3 6">FDAARGOS_910</strain>
    </source>
</reference>
<evidence type="ECO:0000256" key="1">
    <source>
        <dbReference type="SAM" id="MobiDB-lite"/>
    </source>
</evidence>
<dbReference type="Pfam" id="PF09299">
    <property type="entry name" value="Mu-transpos_C"/>
    <property type="match status" value="1"/>
</dbReference>
<dbReference type="RefSeq" id="WP_004692870.1">
    <property type="nucleotide sequence ID" value="NZ_BBTB01000013.1"/>
</dbReference>
<evidence type="ECO:0000313" key="5">
    <source>
        <dbReference type="Proteomes" id="UP000254227"/>
    </source>
</evidence>
<accession>A0A380U8M5</accession>
<evidence type="ECO:0000313" key="3">
    <source>
        <dbReference type="EMBL" id="QPS03661.1"/>
    </source>
</evidence>
<evidence type="ECO:0000313" key="4">
    <source>
        <dbReference type="EMBL" id="SUT99143.1"/>
    </source>
</evidence>
<dbReference type="EMBL" id="CP065666">
    <property type="protein sequence ID" value="QPS03661.1"/>
    <property type="molecule type" value="Genomic_DNA"/>
</dbReference>
<reference evidence="4 5" key="1">
    <citation type="submission" date="2018-06" db="EMBL/GenBank/DDBJ databases">
        <authorList>
            <consortium name="Pathogen Informatics"/>
            <person name="Doyle S."/>
        </authorList>
    </citation>
    <scope>NUCLEOTIDE SEQUENCE [LARGE SCALE GENOMIC DNA]</scope>
    <source>
        <strain evidence="4 5">NCTC10308</strain>
    </source>
</reference>
<dbReference type="Gene3D" id="3.30.420.10">
    <property type="entry name" value="Ribonuclease H-like superfamily/Ribonuclease H"/>
    <property type="match status" value="1"/>
</dbReference>
<proteinExistence type="predicted"/>
<evidence type="ECO:0000259" key="2">
    <source>
        <dbReference type="PROSITE" id="PS50994"/>
    </source>
</evidence>
<name>A0A380U8M5_ACIJO</name>
<dbReference type="InterPro" id="IPR001584">
    <property type="entry name" value="Integrase_cat-core"/>
</dbReference>
<protein>
    <submittedName>
        <fullName evidence="3 4">Transposase</fullName>
    </submittedName>
</protein>
<dbReference type="GO" id="GO:0003676">
    <property type="term" value="F:nucleic acid binding"/>
    <property type="evidence" value="ECO:0007669"/>
    <property type="project" value="InterPro"/>
</dbReference>
<dbReference type="Proteomes" id="UP000595107">
    <property type="component" value="Chromosome"/>
</dbReference>
<feature type="region of interest" description="Disordered" evidence="1">
    <location>
        <begin position="579"/>
        <end position="617"/>
    </location>
</feature>
<feature type="compositionally biased region" description="Basic residues" evidence="1">
    <location>
        <begin position="582"/>
        <end position="591"/>
    </location>
</feature>
<sequence>MVQTDTVSIDRSRIILKPNVIVKYEGQPYKIANVLNANDIVISSLDSVRCLQVSADSLQVFEAENNQTKDINKGDWDITHEAWKIALHRYEIIKPLIKYSTTELVEQRASEYGINRSTLWKWLKDFRENNSILVLVPKKRGWTTKKSRLSPQIMNIINQGIQEEYLNARKPSIAKTIDFIKAECSRLKLEAPHDNSIRRKIEALNDYMVIKARHGSKAAQDKYASAAGEFPNADYPLAYVQVDHTPLDIEIVDDEFREAIGRPFLTLAIDINTRMVVGYYLSLEAPSATSVAMCIASSILSKKRKLIELDIDADWQVEGLMDSIHTDNGPDFRTNHISRACLKYGIHWEFRPIGGARFGGHIERLIGVVNIEMHILDGTTFSNIQERGTYNSAGHACMTLKELEYYIVYWITKVYHQKKHSKLGMSPLQKWQDGVWGTKTSVGTGLKERVSDEDTLFIDFLPEFESTIQRVGVQKDNLFYFADCLRQWVNCVDPEDVNKKRKKKFLFKRDPRDISLIWFYEPLSNTYFKVPTAKREIPPISLFEYKQVQKYLRGEQHDNQNQDEIYQAILHLREQLKQSRSLTRKQRRVNQRKKENAKATHHLSVKNEPEKPSIVENSVQPTNDLWSIPLTAFEDLRG</sequence>
<organism evidence="4 5">
    <name type="scientific">Acinetobacter johnsonii</name>
    <dbReference type="NCBI Taxonomy" id="40214"/>
    <lineage>
        <taxon>Bacteria</taxon>
        <taxon>Pseudomonadati</taxon>
        <taxon>Pseudomonadota</taxon>
        <taxon>Gammaproteobacteria</taxon>
        <taxon>Moraxellales</taxon>
        <taxon>Moraxellaceae</taxon>
        <taxon>Acinetobacter</taxon>
    </lineage>
</organism>
<evidence type="ECO:0000313" key="6">
    <source>
        <dbReference type="Proteomes" id="UP000595107"/>
    </source>
</evidence>
<dbReference type="AlphaFoldDB" id="A0A380U8M5"/>